<evidence type="ECO:0000313" key="2">
    <source>
        <dbReference type="EMBL" id="GAA3627810.1"/>
    </source>
</evidence>
<sequence length="182" mass="18296">MGLLLGLAGCGEEGADPSPAQQERAQAAGFDVDLVYVTEVDGYQAVAGGSGVYGDAGYQGIYASARGDDLRLTVERGSIDASSCAALPIPGATTADATVTCTRDGDGWRRESGGRQEYALTRGDALVRVSGTSADVVRSAAQDAHPAGADELEALLPPAPEIVERGDITGDNAPDNGVGAGG</sequence>
<keyword evidence="3" id="KW-1185">Reference proteome</keyword>
<protein>
    <recommendedName>
        <fullName evidence="4">Secreted protein</fullName>
    </recommendedName>
</protein>
<comment type="caution">
    <text evidence="2">The sequence shown here is derived from an EMBL/GenBank/DDBJ whole genome shotgun (WGS) entry which is preliminary data.</text>
</comment>
<organism evidence="2 3">
    <name type="scientific">Kineosporia mesophila</name>
    <dbReference type="NCBI Taxonomy" id="566012"/>
    <lineage>
        <taxon>Bacteria</taxon>
        <taxon>Bacillati</taxon>
        <taxon>Actinomycetota</taxon>
        <taxon>Actinomycetes</taxon>
        <taxon>Kineosporiales</taxon>
        <taxon>Kineosporiaceae</taxon>
        <taxon>Kineosporia</taxon>
    </lineage>
</organism>
<name>A0ABP7AA09_9ACTN</name>
<evidence type="ECO:0000256" key="1">
    <source>
        <dbReference type="SAM" id="MobiDB-lite"/>
    </source>
</evidence>
<evidence type="ECO:0008006" key="4">
    <source>
        <dbReference type="Google" id="ProtNLM"/>
    </source>
</evidence>
<evidence type="ECO:0000313" key="3">
    <source>
        <dbReference type="Proteomes" id="UP001501074"/>
    </source>
</evidence>
<proteinExistence type="predicted"/>
<reference evidence="3" key="1">
    <citation type="journal article" date="2019" name="Int. J. Syst. Evol. Microbiol.">
        <title>The Global Catalogue of Microorganisms (GCM) 10K type strain sequencing project: providing services to taxonomists for standard genome sequencing and annotation.</title>
        <authorList>
            <consortium name="The Broad Institute Genomics Platform"/>
            <consortium name="The Broad Institute Genome Sequencing Center for Infectious Disease"/>
            <person name="Wu L."/>
            <person name="Ma J."/>
        </authorList>
    </citation>
    <scope>NUCLEOTIDE SEQUENCE [LARGE SCALE GENOMIC DNA]</scope>
    <source>
        <strain evidence="3">JCM 16902</strain>
    </source>
</reference>
<accession>A0ABP7AA09</accession>
<dbReference type="Proteomes" id="UP001501074">
    <property type="component" value="Unassembled WGS sequence"/>
</dbReference>
<gene>
    <name evidence="2" type="ORF">GCM10022223_51380</name>
</gene>
<dbReference type="EMBL" id="BAAAZO010000010">
    <property type="protein sequence ID" value="GAA3627810.1"/>
    <property type="molecule type" value="Genomic_DNA"/>
</dbReference>
<feature type="region of interest" description="Disordered" evidence="1">
    <location>
        <begin position="158"/>
        <end position="182"/>
    </location>
</feature>